<dbReference type="InterPro" id="IPR036415">
    <property type="entry name" value="Lamin_tail_dom_sf"/>
</dbReference>
<dbReference type="AlphaFoldDB" id="I4BAW3"/>
<reference evidence="4 5" key="1">
    <citation type="submission" date="2012-06" db="EMBL/GenBank/DDBJ databases">
        <title>The complete chromosome of genome of Turneriella parva DSM 21527.</title>
        <authorList>
            <consortium name="US DOE Joint Genome Institute (JGI-PGF)"/>
            <person name="Lucas S."/>
            <person name="Han J."/>
            <person name="Lapidus A."/>
            <person name="Bruce D."/>
            <person name="Goodwin L."/>
            <person name="Pitluck S."/>
            <person name="Peters L."/>
            <person name="Kyrpides N."/>
            <person name="Mavromatis K."/>
            <person name="Ivanova N."/>
            <person name="Mikhailova N."/>
            <person name="Chertkov O."/>
            <person name="Detter J.C."/>
            <person name="Tapia R."/>
            <person name="Han C."/>
            <person name="Land M."/>
            <person name="Hauser L."/>
            <person name="Markowitz V."/>
            <person name="Cheng J.-F."/>
            <person name="Hugenholtz P."/>
            <person name="Woyke T."/>
            <person name="Wu D."/>
            <person name="Gronow S."/>
            <person name="Wellnitz S."/>
            <person name="Brambilla E."/>
            <person name="Klenk H.-P."/>
            <person name="Eisen J.A."/>
        </authorList>
    </citation>
    <scope>NUCLEOTIDE SEQUENCE [LARGE SCALE GENOMIC DNA]</scope>
    <source>
        <strain evidence="5">ATCC BAA-1111 / DSM 21527 / NCTC 11395 / H</strain>
    </source>
</reference>
<dbReference type="Gene3D" id="2.60.40.1260">
    <property type="entry name" value="Lamin Tail domain"/>
    <property type="match status" value="1"/>
</dbReference>
<feature type="region of interest" description="Disordered" evidence="1">
    <location>
        <begin position="475"/>
        <end position="496"/>
    </location>
</feature>
<keyword evidence="5" id="KW-1185">Reference proteome</keyword>
<organism evidence="4 5">
    <name type="scientific">Turneriella parva (strain ATCC BAA-1111 / DSM 21527 / NCTC 11395 / H)</name>
    <name type="common">Leptospira parva</name>
    <dbReference type="NCBI Taxonomy" id="869212"/>
    <lineage>
        <taxon>Bacteria</taxon>
        <taxon>Pseudomonadati</taxon>
        <taxon>Spirochaetota</taxon>
        <taxon>Spirochaetia</taxon>
        <taxon>Leptospirales</taxon>
        <taxon>Leptospiraceae</taxon>
        <taxon>Turneriella</taxon>
    </lineage>
</organism>
<dbReference type="Proteomes" id="UP000006048">
    <property type="component" value="Chromosome"/>
</dbReference>
<evidence type="ECO:0000313" key="4">
    <source>
        <dbReference type="EMBL" id="AFM14420.1"/>
    </source>
</evidence>
<gene>
    <name evidence="4" type="ordered locus">Turpa_3786</name>
</gene>
<dbReference type="Pfam" id="PF00932">
    <property type="entry name" value="LTD"/>
    <property type="match status" value="1"/>
</dbReference>
<keyword evidence="2" id="KW-0732">Signal</keyword>
<feature type="chain" id="PRO_5003686889" description="LTD domain-containing protein" evidence="2">
    <location>
        <begin position="22"/>
        <end position="496"/>
    </location>
</feature>
<name>I4BAW3_TURPD</name>
<feature type="domain" description="LTD" evidence="3">
    <location>
        <begin position="289"/>
        <end position="468"/>
    </location>
</feature>
<dbReference type="RefSeq" id="WP_014804897.1">
    <property type="nucleotide sequence ID" value="NC_018020.1"/>
</dbReference>
<dbReference type="STRING" id="869212.Turpa_3786"/>
<evidence type="ECO:0000259" key="3">
    <source>
        <dbReference type="PROSITE" id="PS51841"/>
    </source>
</evidence>
<dbReference type="KEGG" id="tpx:Turpa_3786"/>
<feature type="compositionally biased region" description="Polar residues" evidence="1">
    <location>
        <begin position="475"/>
        <end position="486"/>
    </location>
</feature>
<dbReference type="OrthoDB" id="9801679at2"/>
<dbReference type="EMBL" id="CP002959">
    <property type="protein sequence ID" value="AFM14420.1"/>
    <property type="molecule type" value="Genomic_DNA"/>
</dbReference>
<sequence>MRRLRSVIYVLAALGMLACEAGSNGEAPNQGALQQTAAGQIVANLSSRGIEKDPRFTELSMIALYLYKKTDYSLSCTTAPDRRVCEDGLIFRNEKVDSLGFTNEPGYFGYEPSYSPARYYPNLVANDGYNYPQTKPADPPGFADPDVWQCLYSVFQGGYACGVNSHPIRHFNKNLTTYTLQVYATNGQGYASSYILDYNLFNSLNHPVKDGDRYYAYFAVHFNAMKAAADSEDRFDPHASTWKRPIEPDLVSPRIEVKVKLLPEGPYDRAGSVYDIPDYSTWYDPLAGCRAAQTVPANSVYISEVLWMGSKSVSGAGALEDEFIEIYNSNAFDVSISGWKILGAGTSSEAIVLPTCAVIKAGGVYTVGAQTTKAFTKLDYTNAKFSLSNSGESSFGLTDASAAPVYSHVITGCTSLTWGAAAGINGVNGSTGVPKRSMRLTNRNSPSTTCASGWTSTSVSDAGYSAGSANLSSNYSGTADTGSEGTVATPGFAGPL</sequence>
<proteinExistence type="predicted"/>
<dbReference type="PROSITE" id="PS51257">
    <property type="entry name" value="PROKAR_LIPOPROTEIN"/>
    <property type="match status" value="1"/>
</dbReference>
<dbReference type="HOGENOM" id="CLU_549733_0_0_12"/>
<dbReference type="SUPFAM" id="SSF74853">
    <property type="entry name" value="Lamin A/C globular tail domain"/>
    <property type="match status" value="1"/>
</dbReference>
<dbReference type="PROSITE" id="PS51841">
    <property type="entry name" value="LTD"/>
    <property type="match status" value="1"/>
</dbReference>
<dbReference type="InterPro" id="IPR001322">
    <property type="entry name" value="Lamin_tail_dom"/>
</dbReference>
<protein>
    <recommendedName>
        <fullName evidence="3">LTD domain-containing protein</fullName>
    </recommendedName>
</protein>
<feature type="signal peptide" evidence="2">
    <location>
        <begin position="1"/>
        <end position="21"/>
    </location>
</feature>
<evidence type="ECO:0000256" key="1">
    <source>
        <dbReference type="SAM" id="MobiDB-lite"/>
    </source>
</evidence>
<accession>I4BAW3</accession>
<evidence type="ECO:0000313" key="5">
    <source>
        <dbReference type="Proteomes" id="UP000006048"/>
    </source>
</evidence>
<evidence type="ECO:0000256" key="2">
    <source>
        <dbReference type="SAM" id="SignalP"/>
    </source>
</evidence>